<sequence length="50" mass="5411">MTKTIACLLFTTFALSACGGHATKKATTEQERLESLGYHSDVNQTGQVNH</sequence>
<dbReference type="EMBL" id="JABXXR010000109">
    <property type="protein sequence ID" value="NVN41287.1"/>
    <property type="molecule type" value="Genomic_DNA"/>
</dbReference>
<organism evidence="2 3">
    <name type="scientific">Ameyamaea chiangmaiensis</name>
    <dbReference type="NCBI Taxonomy" id="442969"/>
    <lineage>
        <taxon>Bacteria</taxon>
        <taxon>Pseudomonadati</taxon>
        <taxon>Pseudomonadota</taxon>
        <taxon>Alphaproteobacteria</taxon>
        <taxon>Acetobacterales</taxon>
        <taxon>Acetobacteraceae</taxon>
        <taxon>Ameyamaea</taxon>
    </lineage>
</organism>
<keyword evidence="3" id="KW-1185">Reference proteome</keyword>
<reference evidence="2 3" key="1">
    <citation type="submission" date="2020-06" db="EMBL/GenBank/DDBJ databases">
        <title>Description of novel acetic acid bacteria.</title>
        <authorList>
            <person name="Sombolestani A."/>
        </authorList>
    </citation>
    <scope>NUCLEOTIDE SEQUENCE [LARGE SCALE GENOMIC DNA]</scope>
    <source>
        <strain evidence="2 3">LMG 27010</strain>
    </source>
</reference>
<evidence type="ECO:0000313" key="3">
    <source>
        <dbReference type="Proteomes" id="UP000585665"/>
    </source>
</evidence>
<gene>
    <name evidence="2" type="ORF">HUK82_12045</name>
</gene>
<evidence type="ECO:0000256" key="1">
    <source>
        <dbReference type="SAM" id="SignalP"/>
    </source>
</evidence>
<dbReference type="RefSeq" id="WP_176614196.1">
    <property type="nucleotide sequence ID" value="NZ_JABXXR010000109.1"/>
</dbReference>
<protein>
    <recommendedName>
        <fullName evidence="4">Lipoprotein</fullName>
    </recommendedName>
</protein>
<evidence type="ECO:0008006" key="4">
    <source>
        <dbReference type="Google" id="ProtNLM"/>
    </source>
</evidence>
<keyword evidence="1" id="KW-0732">Signal</keyword>
<dbReference type="Proteomes" id="UP000585665">
    <property type="component" value="Unassembled WGS sequence"/>
</dbReference>
<name>A0A850P9P4_9PROT</name>
<evidence type="ECO:0000313" key="2">
    <source>
        <dbReference type="EMBL" id="NVN41287.1"/>
    </source>
</evidence>
<proteinExistence type="predicted"/>
<accession>A0A850P9P4</accession>
<feature type="signal peptide" evidence="1">
    <location>
        <begin position="1"/>
        <end position="22"/>
    </location>
</feature>
<dbReference type="AlphaFoldDB" id="A0A850P9P4"/>
<dbReference type="PROSITE" id="PS51257">
    <property type="entry name" value="PROKAR_LIPOPROTEIN"/>
    <property type="match status" value="1"/>
</dbReference>
<comment type="caution">
    <text evidence="2">The sequence shown here is derived from an EMBL/GenBank/DDBJ whole genome shotgun (WGS) entry which is preliminary data.</text>
</comment>
<feature type="chain" id="PRO_5032391438" description="Lipoprotein" evidence="1">
    <location>
        <begin position="23"/>
        <end position="50"/>
    </location>
</feature>